<protein>
    <submittedName>
        <fullName evidence="1">Uncharacterized protein</fullName>
    </submittedName>
</protein>
<dbReference type="AlphaFoldDB" id="A0A2G5S8P2"/>
<comment type="caution">
    <text evidence="1">The sequence shown here is derived from an EMBL/GenBank/DDBJ whole genome shotgun (WGS) entry which is preliminary data.</text>
</comment>
<keyword evidence="2" id="KW-1185">Reference proteome</keyword>
<evidence type="ECO:0000313" key="2">
    <source>
        <dbReference type="Proteomes" id="UP000230233"/>
    </source>
</evidence>
<evidence type="ECO:0000313" key="1">
    <source>
        <dbReference type="EMBL" id="PIC11425.1"/>
    </source>
</evidence>
<reference evidence="2" key="1">
    <citation type="submission" date="2017-10" db="EMBL/GenBank/DDBJ databases">
        <title>Rapid genome shrinkage in a self-fertile nematode reveals novel sperm competition proteins.</title>
        <authorList>
            <person name="Yin D."/>
            <person name="Schwarz E.M."/>
            <person name="Thomas C.G."/>
            <person name="Felde R.L."/>
            <person name="Korf I.F."/>
            <person name="Cutter A.D."/>
            <person name="Schartner C.M."/>
            <person name="Ralston E.J."/>
            <person name="Meyer B.J."/>
            <person name="Haag E.S."/>
        </authorList>
    </citation>
    <scope>NUCLEOTIDE SEQUENCE [LARGE SCALE GENOMIC DNA]</scope>
    <source>
        <strain evidence="2">JU1422</strain>
    </source>
</reference>
<dbReference type="EMBL" id="PDUG01000093">
    <property type="protein sequence ID" value="PIC11425.1"/>
    <property type="molecule type" value="Genomic_DNA"/>
</dbReference>
<dbReference type="Proteomes" id="UP000230233">
    <property type="component" value="Unassembled WGS sequence"/>
</dbReference>
<sequence>MFRICFPEEEPVAVEPEIENEGIGFENPQDVQLNEELNGQEVEEPIADQQVPVNIKRETPEIDVKNVERLRAPVKQEMWEEIENVKEEEEVEQLIVFDVTDRF</sequence>
<gene>
    <name evidence="1" type="ORF">B9Z55_029093</name>
</gene>
<name>A0A2G5S8P2_9PELO</name>
<accession>A0A2G5S8P2</accession>
<organism evidence="1 2">
    <name type="scientific">Caenorhabditis nigoni</name>
    <dbReference type="NCBI Taxonomy" id="1611254"/>
    <lineage>
        <taxon>Eukaryota</taxon>
        <taxon>Metazoa</taxon>
        <taxon>Ecdysozoa</taxon>
        <taxon>Nematoda</taxon>
        <taxon>Chromadorea</taxon>
        <taxon>Rhabditida</taxon>
        <taxon>Rhabditina</taxon>
        <taxon>Rhabditomorpha</taxon>
        <taxon>Rhabditoidea</taxon>
        <taxon>Rhabditidae</taxon>
        <taxon>Peloderinae</taxon>
        <taxon>Caenorhabditis</taxon>
    </lineage>
</organism>
<proteinExistence type="predicted"/>